<dbReference type="AlphaFoldDB" id="A0A8H4VSI8"/>
<dbReference type="Pfam" id="PF25499">
    <property type="entry name" value="Beta-prop_pof12"/>
    <property type="match status" value="1"/>
</dbReference>
<comment type="caution">
    <text evidence="3">The sequence shown here is derived from an EMBL/GenBank/DDBJ whole genome shotgun (WGS) entry which is preliminary data.</text>
</comment>
<dbReference type="InterPro" id="IPR001810">
    <property type="entry name" value="F-box_dom"/>
</dbReference>
<protein>
    <recommendedName>
        <fullName evidence="2">F-box domain-containing protein</fullName>
    </recommendedName>
</protein>
<evidence type="ECO:0000256" key="1">
    <source>
        <dbReference type="SAM" id="MobiDB-lite"/>
    </source>
</evidence>
<organism evidence="3 4">
    <name type="scientific">Agrocybe pediades</name>
    <dbReference type="NCBI Taxonomy" id="84607"/>
    <lineage>
        <taxon>Eukaryota</taxon>
        <taxon>Fungi</taxon>
        <taxon>Dikarya</taxon>
        <taxon>Basidiomycota</taxon>
        <taxon>Agaricomycotina</taxon>
        <taxon>Agaricomycetes</taxon>
        <taxon>Agaricomycetidae</taxon>
        <taxon>Agaricales</taxon>
        <taxon>Agaricineae</taxon>
        <taxon>Strophariaceae</taxon>
        <taxon>Agrocybe</taxon>
    </lineage>
</organism>
<reference evidence="3 4" key="1">
    <citation type="submission" date="2019-12" db="EMBL/GenBank/DDBJ databases">
        <authorList>
            <person name="Floudas D."/>
            <person name="Bentzer J."/>
            <person name="Ahren D."/>
            <person name="Johansson T."/>
            <person name="Persson P."/>
            <person name="Tunlid A."/>
        </authorList>
    </citation>
    <scope>NUCLEOTIDE SEQUENCE [LARGE SCALE GENOMIC DNA]</scope>
    <source>
        <strain evidence="3 4">CBS 102.39</strain>
    </source>
</reference>
<evidence type="ECO:0000259" key="2">
    <source>
        <dbReference type="SMART" id="SM00256"/>
    </source>
</evidence>
<dbReference type="SUPFAM" id="SSF81383">
    <property type="entry name" value="F-box domain"/>
    <property type="match status" value="1"/>
</dbReference>
<evidence type="ECO:0000313" key="4">
    <source>
        <dbReference type="Proteomes" id="UP000521872"/>
    </source>
</evidence>
<feature type="region of interest" description="Disordered" evidence="1">
    <location>
        <begin position="1"/>
        <end position="21"/>
    </location>
</feature>
<proteinExistence type="predicted"/>
<accession>A0A8H4VSI8</accession>
<dbReference type="Pfam" id="PF12937">
    <property type="entry name" value="F-box-like"/>
    <property type="match status" value="1"/>
</dbReference>
<dbReference type="SUPFAM" id="SSF50978">
    <property type="entry name" value="WD40 repeat-like"/>
    <property type="match status" value="1"/>
</dbReference>
<dbReference type="Gene3D" id="2.130.10.10">
    <property type="entry name" value="YVTN repeat-like/Quinoprotein amine dehydrogenase"/>
    <property type="match status" value="1"/>
</dbReference>
<dbReference type="InterPro" id="IPR015943">
    <property type="entry name" value="WD40/YVTN_repeat-like_dom_sf"/>
</dbReference>
<dbReference type="EMBL" id="JAACJL010000015">
    <property type="protein sequence ID" value="KAF4621221.1"/>
    <property type="molecule type" value="Genomic_DNA"/>
</dbReference>
<dbReference type="SMART" id="SM00256">
    <property type="entry name" value="FBOX"/>
    <property type="match status" value="1"/>
</dbReference>
<keyword evidence="4" id="KW-1185">Reference proteome</keyword>
<evidence type="ECO:0000313" key="3">
    <source>
        <dbReference type="EMBL" id="KAF4621221.1"/>
    </source>
</evidence>
<dbReference type="InterPro" id="IPR036047">
    <property type="entry name" value="F-box-like_dom_sf"/>
</dbReference>
<dbReference type="InterPro" id="IPR036322">
    <property type="entry name" value="WD40_repeat_dom_sf"/>
</dbReference>
<sequence length="566" mass="62994">MAKRSISPAVLPPSKRPHYDHDVREKHAPSLNFDTLLYDELILCIFSYLSWVDLCVIQSTNRNWARLAADNELWRELYLAEYGRTRLRGSRGFIGRLDGREVKPLPGHSRAKGDQYRDWKWMFRISSNWRSGRSLVEEWESPEHPDAGMPSPELPDEQTHILLAGPWTIAASSKKAVIQLSRHPGQSRLFNLPYEEPSIHSSCVSITALALDQSPSSSDRLCIAIFFSTGQFSVHDFNASSVSVDPIRRYNYRPSRQSLRTSNVVKAVYHHPLLVTLSENFSLSIYDLSAGTVRHIQTLGSFTSYPPASMVLSSPSSTAYKLVIAYSIPVYPKHWSIGATELLISKGVDGSASPAISNPTLFSSPSFHEDYKYPLATTMSILNSRTIRAFDTPSGWVDENSLRLMREQWGRKLYNVADAQTDGKWVVIAPGQRSHTHLTMPDSQTSSTSDMITSNYDSPTSLQLYRLVLPSQSNSISASPPKLNFVRTLHGQMSTVSALALADGRCVSLGQNGSIWVWDLEAGTGAQVAPADNSVEGRPIKGTVSFDDRRIVSAYGGKVVVRRFDI</sequence>
<dbReference type="Gene3D" id="1.20.1280.50">
    <property type="match status" value="1"/>
</dbReference>
<gene>
    <name evidence="3" type="ORF">D9613_000790</name>
</gene>
<feature type="domain" description="F-box" evidence="2">
    <location>
        <begin position="37"/>
        <end position="77"/>
    </location>
</feature>
<name>A0A8H4VSI8_9AGAR</name>
<dbReference type="Proteomes" id="UP000521872">
    <property type="component" value="Unassembled WGS sequence"/>
</dbReference>